<dbReference type="AlphaFoldDB" id="X1U9R8"/>
<accession>X1U9R8</accession>
<comment type="caution">
    <text evidence="1">The sequence shown here is derived from an EMBL/GenBank/DDBJ whole genome shotgun (WGS) entry which is preliminary data.</text>
</comment>
<sequence length="146" mass="16226">MPAALQALITAGYDEGATAGVHFFTVRNNLYWAAEAIEAEDWADAKAKLYTAGDELGHATTHLLQDNVFNEGLRAHWKDAFEWINNNWPSGNGVTMDAILNAMLVADFDELQKFIGIVDAYRVAIWNAPFNANFYAALARGFETWP</sequence>
<dbReference type="EMBL" id="BARW01022815">
    <property type="protein sequence ID" value="GAI89059.1"/>
    <property type="molecule type" value="Genomic_DNA"/>
</dbReference>
<proteinExistence type="predicted"/>
<protein>
    <submittedName>
        <fullName evidence="1">Uncharacterized protein</fullName>
    </submittedName>
</protein>
<organism evidence="1">
    <name type="scientific">marine sediment metagenome</name>
    <dbReference type="NCBI Taxonomy" id="412755"/>
    <lineage>
        <taxon>unclassified sequences</taxon>
        <taxon>metagenomes</taxon>
        <taxon>ecological metagenomes</taxon>
    </lineage>
</organism>
<gene>
    <name evidence="1" type="ORF">S12H4_37978</name>
</gene>
<name>X1U9R8_9ZZZZ</name>
<evidence type="ECO:0000313" key="1">
    <source>
        <dbReference type="EMBL" id="GAI89059.1"/>
    </source>
</evidence>
<reference evidence="1" key="1">
    <citation type="journal article" date="2014" name="Front. Microbiol.">
        <title>High frequency of phylogenetically diverse reductive dehalogenase-homologous genes in deep subseafloor sedimentary metagenomes.</title>
        <authorList>
            <person name="Kawai M."/>
            <person name="Futagami T."/>
            <person name="Toyoda A."/>
            <person name="Takaki Y."/>
            <person name="Nishi S."/>
            <person name="Hori S."/>
            <person name="Arai W."/>
            <person name="Tsubouchi T."/>
            <person name="Morono Y."/>
            <person name="Uchiyama I."/>
            <person name="Ito T."/>
            <person name="Fujiyama A."/>
            <person name="Inagaki F."/>
            <person name="Takami H."/>
        </authorList>
    </citation>
    <scope>NUCLEOTIDE SEQUENCE</scope>
    <source>
        <strain evidence="1">Expedition CK06-06</strain>
    </source>
</reference>